<dbReference type="PROSITE" id="PS50987">
    <property type="entry name" value="HTH_ARSR_2"/>
    <property type="match status" value="1"/>
</dbReference>
<comment type="caution">
    <text evidence="5">The sequence shown here is derived from an EMBL/GenBank/DDBJ whole genome shotgun (WGS) entry which is preliminary data.</text>
</comment>
<evidence type="ECO:0000259" key="4">
    <source>
        <dbReference type="PROSITE" id="PS50987"/>
    </source>
</evidence>
<dbReference type="InterPro" id="IPR051011">
    <property type="entry name" value="Metal_resp_trans_reg"/>
</dbReference>
<evidence type="ECO:0000256" key="2">
    <source>
        <dbReference type="ARBA" id="ARBA00023125"/>
    </source>
</evidence>
<keyword evidence="2" id="KW-0238">DNA-binding</keyword>
<keyword evidence="6" id="KW-1185">Reference proteome</keyword>
<protein>
    <submittedName>
        <fullName evidence="5">ArsR/SmtB family transcription factor</fullName>
    </submittedName>
</protein>
<reference evidence="6" key="1">
    <citation type="journal article" date="2019" name="Int. J. Syst. Evol. Microbiol.">
        <title>The Global Catalogue of Microorganisms (GCM) 10K type strain sequencing project: providing services to taxonomists for standard genome sequencing and annotation.</title>
        <authorList>
            <consortium name="The Broad Institute Genomics Platform"/>
            <consortium name="The Broad Institute Genome Sequencing Center for Infectious Disease"/>
            <person name="Wu L."/>
            <person name="Ma J."/>
        </authorList>
    </citation>
    <scope>NUCLEOTIDE SEQUENCE [LARGE SCALE GENOMIC DNA]</scope>
    <source>
        <strain evidence="6">CGMCC 1.19032</strain>
    </source>
</reference>
<dbReference type="PANTHER" id="PTHR43132:SF6">
    <property type="entry name" value="HTH-TYPE TRANSCRIPTIONAL REPRESSOR CZRA"/>
    <property type="match status" value="1"/>
</dbReference>
<dbReference type="PANTHER" id="PTHR43132">
    <property type="entry name" value="ARSENICAL RESISTANCE OPERON REPRESSOR ARSR-RELATED"/>
    <property type="match status" value="1"/>
</dbReference>
<dbReference type="Gene3D" id="1.10.10.10">
    <property type="entry name" value="Winged helix-like DNA-binding domain superfamily/Winged helix DNA-binding domain"/>
    <property type="match status" value="1"/>
</dbReference>
<dbReference type="NCBIfam" id="NF033788">
    <property type="entry name" value="HTH_metalloreg"/>
    <property type="match status" value="1"/>
</dbReference>
<name>A0ABV9MZY8_9ENTE</name>
<dbReference type="SMART" id="SM00418">
    <property type="entry name" value="HTH_ARSR"/>
    <property type="match status" value="1"/>
</dbReference>
<dbReference type="Proteomes" id="UP001595969">
    <property type="component" value="Unassembled WGS sequence"/>
</dbReference>
<dbReference type="SUPFAM" id="SSF46785">
    <property type="entry name" value="Winged helix' DNA-binding domain"/>
    <property type="match status" value="1"/>
</dbReference>
<gene>
    <name evidence="5" type="ORF">ACFO5I_11360</name>
</gene>
<dbReference type="InterPro" id="IPR036390">
    <property type="entry name" value="WH_DNA-bd_sf"/>
</dbReference>
<accession>A0ABV9MZY8</accession>
<proteinExistence type="predicted"/>
<sequence length="97" mass="11227">MQNLPTNNEIEKVSRLFKVLGDVTRVKILLFLEEGERNVTAIAEAIEMEQSAVSHQLKLLKDHRLVKSRREGKTVLYRLDDDHVFGILAQIVEHVRH</sequence>
<evidence type="ECO:0000256" key="1">
    <source>
        <dbReference type="ARBA" id="ARBA00023015"/>
    </source>
</evidence>
<dbReference type="InterPro" id="IPR001845">
    <property type="entry name" value="HTH_ArsR_DNA-bd_dom"/>
</dbReference>
<dbReference type="InterPro" id="IPR036388">
    <property type="entry name" value="WH-like_DNA-bd_sf"/>
</dbReference>
<evidence type="ECO:0000256" key="3">
    <source>
        <dbReference type="ARBA" id="ARBA00023163"/>
    </source>
</evidence>
<feature type="domain" description="HTH arsR-type" evidence="4">
    <location>
        <begin position="5"/>
        <end position="97"/>
    </location>
</feature>
<dbReference type="EMBL" id="JBHSGS010000062">
    <property type="protein sequence ID" value="MFC4720320.1"/>
    <property type="molecule type" value="Genomic_DNA"/>
</dbReference>
<evidence type="ECO:0000313" key="6">
    <source>
        <dbReference type="Proteomes" id="UP001595969"/>
    </source>
</evidence>
<keyword evidence="3" id="KW-0804">Transcription</keyword>
<dbReference type="RefSeq" id="WP_204653610.1">
    <property type="nucleotide sequence ID" value="NZ_JAFBFD010000011.1"/>
</dbReference>
<dbReference type="Pfam" id="PF01022">
    <property type="entry name" value="HTH_5"/>
    <property type="match status" value="1"/>
</dbReference>
<evidence type="ECO:0000313" key="5">
    <source>
        <dbReference type="EMBL" id="MFC4720320.1"/>
    </source>
</evidence>
<keyword evidence="1" id="KW-0805">Transcription regulation</keyword>
<dbReference type="InterPro" id="IPR011991">
    <property type="entry name" value="ArsR-like_HTH"/>
</dbReference>
<dbReference type="PRINTS" id="PR00778">
    <property type="entry name" value="HTHARSR"/>
</dbReference>
<dbReference type="CDD" id="cd00090">
    <property type="entry name" value="HTH_ARSR"/>
    <property type="match status" value="1"/>
</dbReference>
<organism evidence="5 6">
    <name type="scientific">Enterococcus lemanii</name>
    <dbReference type="NCBI Taxonomy" id="1159752"/>
    <lineage>
        <taxon>Bacteria</taxon>
        <taxon>Bacillati</taxon>
        <taxon>Bacillota</taxon>
        <taxon>Bacilli</taxon>
        <taxon>Lactobacillales</taxon>
        <taxon>Enterococcaceae</taxon>
        <taxon>Enterococcus</taxon>
    </lineage>
</organism>